<protein>
    <submittedName>
        <fullName evidence="1">Uncharacterized protein</fullName>
    </submittedName>
</protein>
<sequence length="39" mass="4638">TEKTVWIWDTLRQALDTDELVYFPQEYSSNHLRAGDKPN</sequence>
<name>X1VCM9_9ZZZZ</name>
<organism evidence="1">
    <name type="scientific">marine sediment metagenome</name>
    <dbReference type="NCBI Taxonomy" id="412755"/>
    <lineage>
        <taxon>unclassified sequences</taxon>
        <taxon>metagenomes</taxon>
        <taxon>ecological metagenomes</taxon>
    </lineage>
</organism>
<dbReference type="EMBL" id="BARW01030230">
    <property type="protein sequence ID" value="GAJ03965.1"/>
    <property type="molecule type" value="Genomic_DNA"/>
</dbReference>
<accession>X1VCM9</accession>
<dbReference type="AlphaFoldDB" id="X1VCM9"/>
<evidence type="ECO:0000313" key="1">
    <source>
        <dbReference type="EMBL" id="GAJ03965.1"/>
    </source>
</evidence>
<reference evidence="1" key="1">
    <citation type="journal article" date="2014" name="Front. Microbiol.">
        <title>High frequency of phylogenetically diverse reductive dehalogenase-homologous genes in deep subseafloor sedimentary metagenomes.</title>
        <authorList>
            <person name="Kawai M."/>
            <person name="Futagami T."/>
            <person name="Toyoda A."/>
            <person name="Takaki Y."/>
            <person name="Nishi S."/>
            <person name="Hori S."/>
            <person name="Arai W."/>
            <person name="Tsubouchi T."/>
            <person name="Morono Y."/>
            <person name="Uchiyama I."/>
            <person name="Ito T."/>
            <person name="Fujiyama A."/>
            <person name="Inagaki F."/>
            <person name="Takami H."/>
        </authorList>
    </citation>
    <scope>NUCLEOTIDE SEQUENCE</scope>
    <source>
        <strain evidence="1">Expedition CK06-06</strain>
    </source>
</reference>
<feature type="non-terminal residue" evidence="1">
    <location>
        <position position="1"/>
    </location>
</feature>
<proteinExistence type="predicted"/>
<comment type="caution">
    <text evidence="1">The sequence shown here is derived from an EMBL/GenBank/DDBJ whole genome shotgun (WGS) entry which is preliminary data.</text>
</comment>
<gene>
    <name evidence="1" type="ORF">S12H4_48379</name>
</gene>